<feature type="domain" description="GST N-terminal" evidence="19">
    <location>
        <begin position="77"/>
        <end position="154"/>
    </location>
</feature>
<keyword evidence="7" id="KW-0643">Prostaglandin biosynthesis</keyword>
<evidence type="ECO:0000313" key="20">
    <source>
        <dbReference type="EMBL" id="CCI47916.1"/>
    </source>
</evidence>
<name>A0A024GNM0_9STRA</name>
<proteinExistence type="inferred from homology"/>
<dbReference type="Gene3D" id="3.40.30.10">
    <property type="entry name" value="Glutaredoxin"/>
    <property type="match status" value="1"/>
</dbReference>
<dbReference type="InterPro" id="IPR004045">
    <property type="entry name" value="Glutathione_S-Trfase_N"/>
</dbReference>
<keyword evidence="13" id="KW-0275">Fatty acid biosynthesis</keyword>
<gene>
    <name evidence="20" type="ORF">BN9_089590</name>
</gene>
<dbReference type="GO" id="GO:0050220">
    <property type="term" value="F:prostaglandin-E synthase activity"/>
    <property type="evidence" value="ECO:0007669"/>
    <property type="project" value="UniProtKB-EC"/>
</dbReference>
<dbReference type="InterPro" id="IPR011767">
    <property type="entry name" value="GLR_AS"/>
</dbReference>
<dbReference type="PANTHER" id="PTHR12782:SF5">
    <property type="entry name" value="PROSTAGLANDIN E SYNTHASE 2"/>
    <property type="match status" value="1"/>
</dbReference>
<comment type="pathway">
    <text evidence="1">Lipid metabolism; prostaglandin biosynthesis.</text>
</comment>
<keyword evidence="9" id="KW-0276">Fatty acid metabolism</keyword>
<dbReference type="InterPro" id="IPR034334">
    <property type="entry name" value="PGES2"/>
</dbReference>
<dbReference type="SFLD" id="SFLDG01203">
    <property type="entry name" value="Prostaglandin_E_synthase_like1"/>
    <property type="match status" value="1"/>
</dbReference>
<comment type="catalytic activity">
    <reaction evidence="16">
        <text>prostaglandin H2 = prostaglandin E2</text>
        <dbReference type="Rhea" id="RHEA:12893"/>
        <dbReference type="ChEBI" id="CHEBI:57405"/>
        <dbReference type="ChEBI" id="CHEBI:606564"/>
        <dbReference type="EC" id="5.3.99.3"/>
    </reaction>
    <physiologicalReaction direction="left-to-right" evidence="16">
        <dbReference type="Rhea" id="RHEA:12894"/>
    </physiologicalReaction>
</comment>
<dbReference type="AlphaFoldDB" id="A0A024GNM0"/>
<dbReference type="InterPro" id="IPR040079">
    <property type="entry name" value="Glutathione_S-Trfase"/>
</dbReference>
<keyword evidence="6" id="KW-0444">Lipid biosynthesis</keyword>
<evidence type="ECO:0000256" key="4">
    <source>
        <dbReference type="ARBA" id="ARBA00019474"/>
    </source>
</evidence>
<dbReference type="SUPFAM" id="SSF47616">
    <property type="entry name" value="GST C-terminal domain-like"/>
    <property type="match status" value="1"/>
</dbReference>
<evidence type="ECO:0000256" key="8">
    <source>
        <dbReference type="ARBA" id="ARBA00022692"/>
    </source>
</evidence>
<evidence type="ECO:0000256" key="3">
    <source>
        <dbReference type="ARBA" id="ARBA00012203"/>
    </source>
</evidence>
<evidence type="ECO:0000256" key="5">
    <source>
        <dbReference type="ARBA" id="ARBA00022501"/>
    </source>
</evidence>
<dbReference type="Pfam" id="PF13417">
    <property type="entry name" value="GST_N_3"/>
    <property type="match status" value="1"/>
</dbReference>
<evidence type="ECO:0000256" key="14">
    <source>
        <dbReference type="ARBA" id="ARBA00023235"/>
    </source>
</evidence>
<organism evidence="20 21">
    <name type="scientific">Albugo candida</name>
    <dbReference type="NCBI Taxonomy" id="65357"/>
    <lineage>
        <taxon>Eukaryota</taxon>
        <taxon>Sar</taxon>
        <taxon>Stramenopiles</taxon>
        <taxon>Oomycota</taxon>
        <taxon>Peronosporomycetes</taxon>
        <taxon>Albuginales</taxon>
        <taxon>Albuginaceae</taxon>
        <taxon>Albugo</taxon>
    </lineage>
</organism>
<evidence type="ECO:0000259" key="19">
    <source>
        <dbReference type="PROSITE" id="PS50404"/>
    </source>
</evidence>
<comment type="similarity">
    <text evidence="2">Belongs to the GST superfamily.</text>
</comment>
<evidence type="ECO:0000256" key="18">
    <source>
        <dbReference type="ARBA" id="ARBA00037847"/>
    </source>
</evidence>
<evidence type="ECO:0000256" key="16">
    <source>
        <dbReference type="ARBA" id="ARBA00023931"/>
    </source>
</evidence>
<dbReference type="Proteomes" id="UP000053237">
    <property type="component" value="Unassembled WGS sequence"/>
</dbReference>
<dbReference type="PROSITE" id="PS00195">
    <property type="entry name" value="GLUTAREDOXIN_1"/>
    <property type="match status" value="1"/>
</dbReference>
<keyword evidence="12" id="KW-0472">Membrane</keyword>
<evidence type="ECO:0000256" key="7">
    <source>
        <dbReference type="ARBA" id="ARBA00022585"/>
    </source>
</evidence>
<dbReference type="SUPFAM" id="SSF52833">
    <property type="entry name" value="Thioredoxin-like"/>
    <property type="match status" value="1"/>
</dbReference>
<dbReference type="InParanoid" id="A0A024GNM0"/>
<dbReference type="SFLD" id="SFLDG01182">
    <property type="entry name" value="Prostaglandin_E_synthase_like"/>
    <property type="match status" value="1"/>
</dbReference>
<dbReference type="InterPro" id="IPR034335">
    <property type="entry name" value="PGES2_C"/>
</dbReference>
<dbReference type="EMBL" id="CAIX01000195">
    <property type="protein sequence ID" value="CCI47916.1"/>
    <property type="molecule type" value="Genomic_DNA"/>
</dbReference>
<evidence type="ECO:0000256" key="9">
    <source>
        <dbReference type="ARBA" id="ARBA00022832"/>
    </source>
</evidence>
<sequence length="309" mass="35120">MQAQWKRIAFRNASRSIVRTRAFWRAATPVCKKWSIKMSMRDVILPIKRLPVPLLTTIAYSAFYTNTAASETIRPLSSIRLYQFAPCPYCCKVRAILDYYKVPYEIVEVNPVTKKELKDITTYRKVPVCQIEGDIVTGSSVIVNQIASRVRSQTGTIDGTETEWCHWVDTILIPLLPLNIYRSFSEACDAFEYCLTEGNFTPLERQVSKYFGAIVMYGVSKRKKKTKGIQEERQALYDAVNEWIRALDDHAFLGGDTPNLADLSVFGVLRSIQSLATFEDLKRNTSIVPWYDRMRDVVGSSAGRPAVST</sequence>
<dbReference type="CDD" id="cd03197">
    <property type="entry name" value="GST_C_mPGES2"/>
    <property type="match status" value="1"/>
</dbReference>
<dbReference type="Gene3D" id="1.20.1050.10">
    <property type="match status" value="1"/>
</dbReference>
<keyword evidence="8" id="KW-0812">Transmembrane</keyword>
<dbReference type="GO" id="GO:0012505">
    <property type="term" value="C:endomembrane system"/>
    <property type="evidence" value="ECO:0007669"/>
    <property type="project" value="UniProtKB-SubCell"/>
</dbReference>
<dbReference type="InterPro" id="IPR036282">
    <property type="entry name" value="Glutathione-S-Trfase_C_sf"/>
</dbReference>
<comment type="caution">
    <text evidence="20">The sequence shown here is derived from an EMBL/GenBank/DDBJ whole genome shotgun (WGS) entry which is preliminary data.</text>
</comment>
<dbReference type="SFLD" id="SFLDS00019">
    <property type="entry name" value="Glutathione_Transferase_(cytos"/>
    <property type="match status" value="1"/>
</dbReference>
<evidence type="ECO:0000256" key="12">
    <source>
        <dbReference type="ARBA" id="ARBA00023136"/>
    </source>
</evidence>
<dbReference type="GO" id="GO:0005739">
    <property type="term" value="C:mitochondrion"/>
    <property type="evidence" value="ECO:0007669"/>
    <property type="project" value="TreeGrafter"/>
</dbReference>
<evidence type="ECO:0000256" key="10">
    <source>
        <dbReference type="ARBA" id="ARBA00022989"/>
    </source>
</evidence>
<keyword evidence="11" id="KW-0443">Lipid metabolism</keyword>
<dbReference type="GO" id="GO:0001516">
    <property type="term" value="P:prostaglandin biosynthetic process"/>
    <property type="evidence" value="ECO:0007669"/>
    <property type="project" value="UniProtKB-UniPathway"/>
</dbReference>
<dbReference type="STRING" id="65357.A0A024GNM0"/>
<reference evidence="20 21" key="1">
    <citation type="submission" date="2012-05" db="EMBL/GenBank/DDBJ databases">
        <title>Recombination and specialization in a pathogen metapopulation.</title>
        <authorList>
            <person name="Gardiner A."/>
            <person name="Kemen E."/>
            <person name="Schultz-Larsen T."/>
            <person name="MacLean D."/>
            <person name="Van Oosterhout C."/>
            <person name="Jones J.D.G."/>
        </authorList>
    </citation>
    <scope>NUCLEOTIDE SEQUENCE [LARGE SCALE GENOMIC DNA]</scope>
    <source>
        <strain evidence="20 21">Ac Nc2</strain>
    </source>
</reference>
<evidence type="ECO:0000256" key="13">
    <source>
        <dbReference type="ARBA" id="ARBA00023160"/>
    </source>
</evidence>
<keyword evidence="21" id="KW-1185">Reference proteome</keyword>
<dbReference type="InterPro" id="IPR036249">
    <property type="entry name" value="Thioredoxin-like_sf"/>
</dbReference>
<dbReference type="UniPathway" id="UPA00662"/>
<keyword evidence="14" id="KW-0413">Isomerase</keyword>
<dbReference type="OrthoDB" id="423541at2759"/>
<dbReference type="EC" id="5.3.99.3" evidence="3"/>
<dbReference type="PROSITE" id="PS51354">
    <property type="entry name" value="GLUTAREDOXIN_2"/>
    <property type="match status" value="1"/>
</dbReference>
<evidence type="ECO:0000256" key="2">
    <source>
        <dbReference type="ARBA" id="ARBA00007409"/>
    </source>
</evidence>
<keyword evidence="10" id="KW-1133">Transmembrane helix</keyword>
<evidence type="ECO:0000256" key="6">
    <source>
        <dbReference type="ARBA" id="ARBA00022516"/>
    </source>
</evidence>
<evidence type="ECO:0000256" key="11">
    <source>
        <dbReference type="ARBA" id="ARBA00023098"/>
    </source>
</evidence>
<protein>
    <recommendedName>
        <fullName evidence="4">Prostaglandin E synthase 2</fullName>
        <ecNumber evidence="3">5.3.99.3</ecNumber>
    </recommendedName>
    <alternativeName>
        <fullName evidence="17">Microsomal prostaglandin E synthase 2</fullName>
    </alternativeName>
</protein>
<comment type="catalytic activity">
    <reaction evidence="15">
        <text>prostaglandin H2 = (12S)-hydroxy-(5Z,8E,10E)-heptadecatrienoate + malonaldehyde</text>
        <dbReference type="Rhea" id="RHEA:48644"/>
        <dbReference type="ChEBI" id="CHEBI:57405"/>
        <dbReference type="ChEBI" id="CHEBI:90694"/>
        <dbReference type="ChEBI" id="CHEBI:566274"/>
    </reaction>
    <physiologicalReaction direction="left-to-right" evidence="15">
        <dbReference type="Rhea" id="RHEA:48645"/>
    </physiologicalReaction>
</comment>
<dbReference type="PANTHER" id="PTHR12782">
    <property type="entry name" value="MICROSOMAL PROSTAGLANDIN E SYNTHASE-2"/>
    <property type="match status" value="1"/>
</dbReference>
<evidence type="ECO:0000256" key="17">
    <source>
        <dbReference type="ARBA" id="ARBA00031041"/>
    </source>
</evidence>
<comment type="subcellular location">
    <subcellularLocation>
        <location evidence="18">Endomembrane system</location>
        <topology evidence="18">Single-pass membrane protein</topology>
    </subcellularLocation>
</comment>
<dbReference type="PROSITE" id="PS50404">
    <property type="entry name" value="GST_NTER"/>
    <property type="match status" value="1"/>
</dbReference>
<evidence type="ECO:0000256" key="1">
    <source>
        <dbReference type="ARBA" id="ARBA00004702"/>
    </source>
</evidence>
<evidence type="ECO:0000313" key="21">
    <source>
        <dbReference type="Proteomes" id="UP000053237"/>
    </source>
</evidence>
<evidence type="ECO:0000256" key="15">
    <source>
        <dbReference type="ARBA" id="ARBA00023930"/>
    </source>
</evidence>
<keyword evidence="5" id="KW-0644">Prostaglandin metabolism</keyword>
<accession>A0A024GNM0</accession>